<dbReference type="RefSeq" id="WP_188659909.1">
    <property type="nucleotide sequence ID" value="NZ_BMKC01000001.1"/>
</dbReference>
<organism evidence="2 3">
    <name type="scientific">Arenimonas soli</name>
    <dbReference type="NCBI Taxonomy" id="2269504"/>
    <lineage>
        <taxon>Bacteria</taxon>
        <taxon>Pseudomonadati</taxon>
        <taxon>Pseudomonadota</taxon>
        <taxon>Gammaproteobacteria</taxon>
        <taxon>Lysobacterales</taxon>
        <taxon>Lysobacteraceae</taxon>
        <taxon>Arenimonas</taxon>
    </lineage>
</organism>
<proteinExistence type="predicted"/>
<dbReference type="EMBL" id="BMKC01000001">
    <property type="protein sequence ID" value="GGA66810.1"/>
    <property type="molecule type" value="Genomic_DNA"/>
</dbReference>
<comment type="caution">
    <text evidence="2">The sequence shown here is derived from an EMBL/GenBank/DDBJ whole genome shotgun (WGS) entry which is preliminary data.</text>
</comment>
<accession>A0ABQ1HAJ9</accession>
<keyword evidence="3" id="KW-1185">Reference proteome</keyword>
<reference evidence="3" key="1">
    <citation type="journal article" date="2019" name="Int. J. Syst. Evol. Microbiol.">
        <title>The Global Catalogue of Microorganisms (GCM) 10K type strain sequencing project: providing services to taxonomists for standard genome sequencing and annotation.</title>
        <authorList>
            <consortium name="The Broad Institute Genomics Platform"/>
            <consortium name="The Broad Institute Genome Sequencing Center for Infectious Disease"/>
            <person name="Wu L."/>
            <person name="Ma J."/>
        </authorList>
    </citation>
    <scope>NUCLEOTIDE SEQUENCE [LARGE SCALE GENOMIC DNA]</scope>
    <source>
        <strain evidence="3">CGMCC 1.15905</strain>
    </source>
</reference>
<protein>
    <submittedName>
        <fullName evidence="2">Uncharacterized protein</fullName>
    </submittedName>
</protein>
<feature type="region of interest" description="Disordered" evidence="1">
    <location>
        <begin position="187"/>
        <end position="208"/>
    </location>
</feature>
<sequence>MPLLAAAAIGGAIVFGGMEFLDRQEGQAASVPEAAVADLEVPPAPESMKAVARAEVQAPPGLTAAQATEEFARSELADLGVRLDMQPDAGQWSRGKEQSLDRLVLEEETFAWARAKILDSDVQCRQAACRASYRFASLLDADDFAAQLLLMMDSEFTGGRTIPVRREDGSHEVHVFVVTPDARELLSTGRAPPETISTSDVRRGGAGG</sequence>
<evidence type="ECO:0000313" key="3">
    <source>
        <dbReference type="Proteomes" id="UP000623419"/>
    </source>
</evidence>
<gene>
    <name evidence="2" type="ORF">GCM10011521_01150</name>
</gene>
<dbReference type="Proteomes" id="UP000623419">
    <property type="component" value="Unassembled WGS sequence"/>
</dbReference>
<name>A0ABQ1HAJ9_9GAMM</name>
<evidence type="ECO:0000256" key="1">
    <source>
        <dbReference type="SAM" id="MobiDB-lite"/>
    </source>
</evidence>
<evidence type="ECO:0000313" key="2">
    <source>
        <dbReference type="EMBL" id="GGA66810.1"/>
    </source>
</evidence>